<gene>
    <name evidence="2" type="ORF">BSYN_10460</name>
</gene>
<evidence type="ECO:0000313" key="2">
    <source>
        <dbReference type="EMBL" id="BEG98781.1"/>
    </source>
</evidence>
<protein>
    <submittedName>
        <fullName evidence="2">LruC domain-containing protein</fullName>
    </submittedName>
</protein>
<dbReference type="RefSeq" id="WP_353333988.1">
    <property type="nucleotide sequence ID" value="NZ_AP028055.1"/>
</dbReference>
<evidence type="ECO:0000259" key="1">
    <source>
        <dbReference type="Pfam" id="PF16130"/>
    </source>
</evidence>
<sequence length="772" mass="84644">MKRLSRKTTLLIPFFFLITILTCCKEDYYDPYYKVPSPFAGVPDNFNWATISSATLRVNVNDEYNGEYYYTVEVFDENPVLNSGAKLLAKGVARKGDMYISEVNFPQTQGVIYVRQTSPNGLRIVQEHIIDSQEITVDFSGSQAATSVKSKSVATRSAAPAYQGNRNDAISINLNTSSVTLLAGKSYVITGGTYSGDIVFYGSWNGQKTTVFVEGEWNVPSRLTDFQNGLEIVVLSGGKVSFSSSSQTLNGYNGVNLFIMSGGLFNSDKKNININFTDTGGNIYNYGEFYLSQMKLNGGKFYNNSSLTNITSFTQTGTIENHGLLTIGNIDATSGFIIDNYCNIIVTGDISTSGGTFYLHNNTNLSCINFDLKGTTVNMEPFSLFDVTGTATFNSWSSTMNGTGTGTNYALARMKKVVCNGSKNITYSGNLELECSDHTANGKYNNVYYMISPAHMVSYGSPSVLIPASECTGKGSYPAGTKPTNPAFPIEVPTSSIYSYAIEDFWPAYGDYDMNDLVVESQSSYAVDNRNFVTSMTITARLMAVGATKKLGAAFQLDQVSAINVSSVTVESDSPNNRLNGTVFTVGANGTETEQTKAIIPLFDEAHHFLSDNASEKYYMLNTSAKGEDFPPKQVKITINFRSGTVSPTDITIKNLNYFVVTDAKKENRKEIHLPGYLPTSKAIKTYFGGGPNNIPSNNDLSLNGVYYRGTDNLIWGLMIPGSFNYPLEKSSILLAYPQFQIWATSGGTTNKDWYENQNANTTYIYKKSFKN</sequence>
<proteinExistence type="predicted"/>
<evidence type="ECO:0000313" key="3">
    <source>
        <dbReference type="Proteomes" id="UP001496674"/>
    </source>
</evidence>
<organism evidence="2 3">
    <name type="scientific">Bacteroides sedimenti</name>
    <dbReference type="NCBI Taxonomy" id="2136147"/>
    <lineage>
        <taxon>Bacteria</taxon>
        <taxon>Pseudomonadati</taxon>
        <taxon>Bacteroidota</taxon>
        <taxon>Bacteroidia</taxon>
        <taxon>Bacteroidales</taxon>
        <taxon>Bacteroidaceae</taxon>
        <taxon>Bacteroides</taxon>
    </lineage>
</organism>
<dbReference type="EMBL" id="AP028055">
    <property type="protein sequence ID" value="BEG98781.1"/>
    <property type="molecule type" value="Genomic_DNA"/>
</dbReference>
<accession>A0ABM8I9S3</accession>
<reference evidence="2 3" key="1">
    <citation type="submission" date="2023-04" db="EMBL/GenBank/DDBJ databases">
        <title>Draft genome sequence of acteroides sedimenti strain YN3PY1.</title>
        <authorList>
            <person name="Yoshida N."/>
        </authorList>
    </citation>
    <scope>NUCLEOTIDE SEQUENCE [LARGE SCALE GENOMIC DNA]</scope>
    <source>
        <strain evidence="2 3">YN3PY1</strain>
    </source>
</reference>
<name>A0ABM8I9S3_9BACE</name>
<dbReference type="InterPro" id="IPR031025">
    <property type="entry name" value="LruC_dom"/>
</dbReference>
<keyword evidence="3" id="KW-1185">Reference proteome</keyword>
<dbReference type="Pfam" id="PF16130">
    <property type="entry name" value="DUF4842"/>
    <property type="match status" value="1"/>
</dbReference>
<dbReference type="NCBIfam" id="TIGR04456">
    <property type="entry name" value="LruC_dom"/>
    <property type="match status" value="1"/>
</dbReference>
<dbReference type="Proteomes" id="UP001496674">
    <property type="component" value="Chromosome"/>
</dbReference>
<feature type="domain" description="DUF4842" evidence="1">
    <location>
        <begin position="532"/>
        <end position="755"/>
    </location>
</feature>
<dbReference type="InterPro" id="IPR032295">
    <property type="entry name" value="DUF4842"/>
</dbReference>